<dbReference type="HOGENOM" id="CLU_002626_2_2_1"/>
<dbReference type="PANTHER" id="PTHR31384">
    <property type="entry name" value="AUXIN RESPONSE FACTOR 4-RELATED"/>
    <property type="match status" value="1"/>
</dbReference>
<dbReference type="SMR" id="I1LQY7"/>
<dbReference type="Gene3D" id="3.10.20.90">
    <property type="entry name" value="Phosphatidylinositol 3-kinase Catalytic Subunit, Chain A, domain 1"/>
    <property type="match status" value="1"/>
</dbReference>
<dbReference type="InterPro" id="IPR044835">
    <property type="entry name" value="ARF_plant"/>
</dbReference>
<name>I1LQY7_SOYBN</name>
<dbReference type="Pfam" id="PF06507">
    <property type="entry name" value="ARF_AD"/>
    <property type="match status" value="1"/>
</dbReference>
<proteinExistence type="inferred from homology"/>
<comment type="subunit">
    <text evidence="3 9">Homodimers and heterodimers.</text>
</comment>
<evidence type="ECO:0000313" key="13">
    <source>
        <dbReference type="EnsemblPlants" id="KRH24914"/>
    </source>
</evidence>
<evidence type="ECO:0000256" key="9">
    <source>
        <dbReference type="RuleBase" id="RU004561"/>
    </source>
</evidence>
<keyword evidence="7 9" id="KW-0539">Nucleus</keyword>
<dbReference type="InterPro" id="IPR015300">
    <property type="entry name" value="DNA-bd_pseudobarrel_sf"/>
</dbReference>
<dbReference type="PANTHER" id="PTHR31384:SF102">
    <property type="entry name" value="AUXIN RESPONSE FACTOR 4"/>
    <property type="match status" value="1"/>
</dbReference>
<dbReference type="Gene3D" id="2.30.30.1040">
    <property type="match status" value="1"/>
</dbReference>
<feature type="domain" description="TF-B3" evidence="10">
    <location>
        <begin position="166"/>
        <end position="268"/>
    </location>
</feature>
<dbReference type="GO" id="GO:0005634">
    <property type="term" value="C:nucleus"/>
    <property type="evidence" value="ECO:0000318"/>
    <property type="project" value="GO_Central"/>
</dbReference>
<organism evidence="13">
    <name type="scientific">Glycine max</name>
    <name type="common">Soybean</name>
    <name type="synonym">Glycine hispida</name>
    <dbReference type="NCBI Taxonomy" id="3847"/>
    <lineage>
        <taxon>Eukaryota</taxon>
        <taxon>Viridiplantae</taxon>
        <taxon>Streptophyta</taxon>
        <taxon>Embryophyta</taxon>
        <taxon>Tracheophyta</taxon>
        <taxon>Spermatophyta</taxon>
        <taxon>Magnoliopsida</taxon>
        <taxon>eudicotyledons</taxon>
        <taxon>Gunneridae</taxon>
        <taxon>Pentapetalae</taxon>
        <taxon>rosids</taxon>
        <taxon>fabids</taxon>
        <taxon>Fabales</taxon>
        <taxon>Fabaceae</taxon>
        <taxon>Papilionoideae</taxon>
        <taxon>50 kb inversion clade</taxon>
        <taxon>NPAAA clade</taxon>
        <taxon>indigoferoid/millettioid clade</taxon>
        <taxon>Phaseoleae</taxon>
        <taxon>Glycine</taxon>
        <taxon>Glycine subgen. Soja</taxon>
    </lineage>
</organism>
<dbReference type="FunFam" id="2.40.330.10:FF:000001">
    <property type="entry name" value="Auxin response factor"/>
    <property type="match status" value="1"/>
</dbReference>
<evidence type="ECO:0000259" key="10">
    <source>
        <dbReference type="PROSITE" id="PS50863"/>
    </source>
</evidence>
<keyword evidence="5 9" id="KW-0238">DNA-binding</keyword>
<dbReference type="InterPro" id="IPR053793">
    <property type="entry name" value="PB1-like"/>
</dbReference>
<evidence type="ECO:0000256" key="7">
    <source>
        <dbReference type="ARBA" id="ARBA00023242"/>
    </source>
</evidence>
<dbReference type="InterPro" id="IPR010525">
    <property type="entry name" value="ARF_dom"/>
</dbReference>
<dbReference type="FunFam" id="3.10.20.90:FF:000047">
    <property type="entry name" value="Auxin response factor"/>
    <property type="match status" value="1"/>
</dbReference>
<dbReference type="GO" id="GO:0000976">
    <property type="term" value="F:transcription cis-regulatory region binding"/>
    <property type="evidence" value="ECO:0000318"/>
    <property type="project" value="GO_Central"/>
</dbReference>
<sequence>MEIDLNHEVTEAEKNAFCDRECEKGAGAGAGITCWSSSTCSSSSAACVSSSYLELWHACAGPLTSLLKKGNVVVYFPQGHLEQVASFSPFTPLEIPTYDLQPQIFCRVVNVQLLANKENDEVYTQVTLLPQPELEGMYSEGKELEELGAEEDGDERSPTKSTPHMFCKTLTASDTSTHGGFSVPRRAAEDCFPPLDYKQQRPSQELVAKDLHGVEWKFRHIYRGQPRRHLLTTGWSIFVSQKNLVSGDAVLFLRGENGELRLGIRRAVRPRNDLPESVIGSQNCYSNVLSSVANAISTKSKFHVFYSPRASHADFVVPYQKYVKSIKNPVSIGTRFKMRFEMDESQERRCSSGTLIATSDLDPYRWAKSKWRCLMVRWDEDIETNHQDRVSPWEIDPSAPLPPLSIQSSPRLKKLRTGLQVASPSHLITAARGSGLVGFEESVRSPKVLQGQENAGFVSFYYGCDTVTKPPGFEMSSPSHPNLGSAEVRKVSSSELNSVHPFSYAGFVETNRFPRVLQGQEICSLKSLTGKVDLNLGAWGMPNLSCTTFNLHQATKPNFQPSLFPYGDIHQAGQASLFCSKSTTFQRENVPFNKPSTQAGIIVNEVGRSDLPNEHKLQDNISSAANMGVSNDNNVQGKVNACKLFGFSLSGETTAQNLQNSAKRSCTKVHKQGSLVGRAIDLSRLSGYNDLLSELERLFSMEGLLKDPDKGWRILYTDSENDIMVVGDDPWHEFCDVVSKIHIYTQEEVEKMTIGMISDDTHSCLEEAPVIMEASKSSSVGQPDYSPTAVRV</sequence>
<dbReference type="InterPro" id="IPR003340">
    <property type="entry name" value="B3_DNA-bd"/>
</dbReference>
<dbReference type="GO" id="GO:0006355">
    <property type="term" value="P:regulation of DNA-templated transcription"/>
    <property type="evidence" value="ECO:0000318"/>
    <property type="project" value="GO_Central"/>
</dbReference>
<evidence type="ECO:0000256" key="2">
    <source>
        <dbReference type="ARBA" id="ARBA00007853"/>
    </source>
</evidence>
<evidence type="ECO:0000256" key="1">
    <source>
        <dbReference type="ARBA" id="ARBA00004123"/>
    </source>
</evidence>
<dbReference type="PROSITE" id="PS51745">
    <property type="entry name" value="PB1"/>
    <property type="match status" value="1"/>
</dbReference>
<accession>I1LQY7</accession>
<dbReference type="CDD" id="cd10017">
    <property type="entry name" value="B3_DNA"/>
    <property type="match status" value="1"/>
</dbReference>
<dbReference type="AlphaFoldDB" id="I1LQY7"/>
<dbReference type="PROSITE" id="PS50863">
    <property type="entry name" value="B3"/>
    <property type="match status" value="1"/>
</dbReference>
<evidence type="ECO:0000313" key="12">
    <source>
        <dbReference type="EMBL" id="KRH24914.1"/>
    </source>
</evidence>
<dbReference type="FunFam" id="2.30.30.1040:FF:000001">
    <property type="entry name" value="Auxin response factor"/>
    <property type="match status" value="1"/>
</dbReference>
<reference evidence="13" key="2">
    <citation type="submission" date="2018-02" db="UniProtKB">
        <authorList>
            <consortium name="EnsemblPlants"/>
        </authorList>
    </citation>
    <scope>IDENTIFICATION</scope>
    <source>
        <strain evidence="13">Williams 82</strain>
    </source>
</reference>
<gene>
    <name evidence="13" type="primary">LOC100783513</name>
    <name evidence="12" type="ORF">GLYMA_12G071000</name>
</gene>
<dbReference type="Gene3D" id="2.40.330.10">
    <property type="entry name" value="DNA-binding pseudobarrel domain"/>
    <property type="match status" value="1"/>
</dbReference>
<evidence type="ECO:0000256" key="3">
    <source>
        <dbReference type="ARBA" id="ARBA00011726"/>
    </source>
</evidence>
<dbReference type="SMART" id="SM01019">
    <property type="entry name" value="B3"/>
    <property type="match status" value="1"/>
</dbReference>
<comment type="function">
    <text evidence="9">Auxin response factors (ARFs) are transcriptional factors that bind specifically to the DNA sequence 5'-TGTCTC-3' found in the auxin-responsive promoter elements (AuxREs).</text>
</comment>
<protein>
    <recommendedName>
        <fullName evidence="9">Auxin response factor</fullName>
    </recommendedName>
</protein>
<keyword evidence="8 9" id="KW-0927">Auxin signaling pathway</keyword>
<dbReference type="EnsemblPlants" id="KRH24914">
    <property type="protein sequence ID" value="KRH24914"/>
    <property type="gene ID" value="GLYMA_12G071000"/>
</dbReference>
<evidence type="ECO:0000256" key="8">
    <source>
        <dbReference type="ARBA" id="ARBA00023294"/>
    </source>
</evidence>
<keyword evidence="6 9" id="KW-0804">Transcription</keyword>
<reference evidence="12 13" key="1">
    <citation type="journal article" date="2010" name="Nature">
        <title>Genome sequence of the palaeopolyploid soybean.</title>
        <authorList>
            <person name="Schmutz J."/>
            <person name="Cannon S.B."/>
            <person name="Schlueter J."/>
            <person name="Ma J."/>
            <person name="Mitros T."/>
            <person name="Nelson W."/>
            <person name="Hyten D.L."/>
            <person name="Song Q."/>
            <person name="Thelen J.J."/>
            <person name="Cheng J."/>
            <person name="Xu D."/>
            <person name="Hellsten U."/>
            <person name="May G.D."/>
            <person name="Yu Y."/>
            <person name="Sakurai T."/>
            <person name="Umezawa T."/>
            <person name="Bhattacharyya M.K."/>
            <person name="Sandhu D."/>
            <person name="Valliyodan B."/>
            <person name="Lindquist E."/>
            <person name="Peto M."/>
            <person name="Grant D."/>
            <person name="Shu S."/>
            <person name="Goodstein D."/>
            <person name="Barry K."/>
            <person name="Futrell-Griggs M."/>
            <person name="Abernathy B."/>
            <person name="Du J."/>
            <person name="Tian Z."/>
            <person name="Zhu L."/>
            <person name="Gill N."/>
            <person name="Joshi T."/>
            <person name="Libault M."/>
            <person name="Sethuraman A."/>
            <person name="Zhang X.-C."/>
            <person name="Shinozaki K."/>
            <person name="Nguyen H.T."/>
            <person name="Wing R.A."/>
            <person name="Cregan P."/>
            <person name="Specht J."/>
            <person name="Grimwood J."/>
            <person name="Rokhsar D."/>
            <person name="Stacey G."/>
            <person name="Shoemaker R.C."/>
            <person name="Jackson S.A."/>
        </authorList>
    </citation>
    <scope>NUCLEOTIDE SEQUENCE [LARGE SCALE GENOMIC DNA]</scope>
    <source>
        <strain evidence="13">cv. Williams 82</strain>
        <tissue evidence="12">Callus</tissue>
    </source>
</reference>
<evidence type="ECO:0000313" key="14">
    <source>
        <dbReference type="Proteomes" id="UP000008827"/>
    </source>
</evidence>
<evidence type="ECO:0000259" key="11">
    <source>
        <dbReference type="PROSITE" id="PS51745"/>
    </source>
</evidence>
<dbReference type="SUPFAM" id="SSF101936">
    <property type="entry name" value="DNA-binding pseudobarrel domain"/>
    <property type="match status" value="1"/>
</dbReference>
<dbReference type="OrthoDB" id="1865909at2759"/>
<comment type="subcellular location">
    <subcellularLocation>
        <location evidence="1 9">Nucleus</location>
    </subcellularLocation>
</comment>
<dbReference type="ExpressionAtlas" id="I1LQY7">
    <property type="expression patterns" value="baseline and differential"/>
</dbReference>
<dbReference type="EMBL" id="CM000845">
    <property type="protein sequence ID" value="KRH24914.1"/>
    <property type="molecule type" value="Genomic_DNA"/>
</dbReference>
<evidence type="ECO:0000256" key="5">
    <source>
        <dbReference type="ARBA" id="ARBA00023125"/>
    </source>
</evidence>
<dbReference type="Gramene" id="KRH24914">
    <property type="protein sequence ID" value="KRH24914"/>
    <property type="gene ID" value="GLYMA_12G071000"/>
</dbReference>
<dbReference type="SUPFAM" id="SSF54277">
    <property type="entry name" value="CAD &amp; PB1 domains"/>
    <property type="match status" value="1"/>
</dbReference>
<dbReference type="eggNOG" id="ENOG502QTCY">
    <property type="taxonomic scope" value="Eukaryota"/>
</dbReference>
<dbReference type="RefSeq" id="XP_006592219.1">
    <property type="nucleotide sequence ID" value="XM_006592156.4"/>
</dbReference>
<keyword evidence="14" id="KW-1185">Reference proteome</keyword>
<comment type="similarity">
    <text evidence="2 9">Belongs to the ARF family.</text>
</comment>
<feature type="domain" description="PB1" evidence="11">
    <location>
        <begin position="664"/>
        <end position="748"/>
    </location>
</feature>
<evidence type="ECO:0000256" key="4">
    <source>
        <dbReference type="ARBA" id="ARBA00023015"/>
    </source>
</evidence>
<dbReference type="GeneID" id="100783513"/>
<keyword evidence="4 9" id="KW-0805">Transcription regulation</keyword>
<evidence type="ECO:0000256" key="6">
    <source>
        <dbReference type="ARBA" id="ARBA00023163"/>
    </source>
</evidence>
<reference evidence="12" key="3">
    <citation type="submission" date="2018-07" db="EMBL/GenBank/DDBJ databases">
        <title>WGS assembly of Glycine max.</title>
        <authorList>
            <person name="Schmutz J."/>
            <person name="Cannon S."/>
            <person name="Schlueter J."/>
            <person name="Ma J."/>
            <person name="Mitros T."/>
            <person name="Nelson W."/>
            <person name="Hyten D."/>
            <person name="Song Q."/>
            <person name="Thelen J."/>
            <person name="Cheng J."/>
            <person name="Xu D."/>
            <person name="Hellsten U."/>
            <person name="May G."/>
            <person name="Yu Y."/>
            <person name="Sakurai T."/>
            <person name="Umezawa T."/>
            <person name="Bhattacharyya M."/>
            <person name="Sandhu D."/>
            <person name="Valliyodan B."/>
            <person name="Lindquist E."/>
            <person name="Peto M."/>
            <person name="Grant D."/>
            <person name="Shu S."/>
            <person name="Goodstein D."/>
            <person name="Barry K."/>
            <person name="Futrell-Griggs M."/>
            <person name="Abernathy B."/>
            <person name="Du J."/>
            <person name="Tian Z."/>
            <person name="Zhu L."/>
            <person name="Gill N."/>
            <person name="Joshi T."/>
            <person name="Libault M."/>
            <person name="Sethuraman A."/>
            <person name="Zhang X."/>
            <person name="Shinozaki K."/>
            <person name="Nguyen H."/>
            <person name="Wing R."/>
            <person name="Cregan P."/>
            <person name="Specht J."/>
            <person name="Grimwood J."/>
            <person name="Rokhsar D."/>
            <person name="Stacey G."/>
            <person name="Shoemaker R."/>
            <person name="Jackson S."/>
        </authorList>
    </citation>
    <scope>NUCLEOTIDE SEQUENCE</scope>
    <source>
        <tissue evidence="12">Callus</tissue>
    </source>
</reference>
<dbReference type="PaxDb" id="3847-GLYMA12G07560.1"/>
<dbReference type="Proteomes" id="UP000008827">
    <property type="component" value="Chromosome 12"/>
</dbReference>
<dbReference type="GO" id="GO:0009734">
    <property type="term" value="P:auxin-activated signaling pathway"/>
    <property type="evidence" value="ECO:0007669"/>
    <property type="project" value="UniProtKB-KW"/>
</dbReference>
<dbReference type="Pfam" id="PF02362">
    <property type="entry name" value="B3"/>
    <property type="match status" value="1"/>
</dbReference>